<sequence>MIEFLIFRSFFLFIPAALLILLLLTLRCSNCGTAIYDHRIAPYVRGFDLEVLDKCPVCEERMLAHQQKTTDG</sequence>
<reference evidence="1 2" key="1">
    <citation type="submission" date="2019-01" db="EMBL/GenBank/DDBJ databases">
        <title>Altererythrobacter rhizovicinus sp. nov., isolated from the rhizosphere soil of Haloxylon ammodendron.</title>
        <authorList>
            <person name="Li H.-P."/>
            <person name="Gou J.-Y."/>
            <person name="Yao D."/>
            <person name="Han Q.-Q."/>
            <person name="Shao K.-Z."/>
            <person name="Zhao Q."/>
            <person name="Zhang J.-L."/>
        </authorList>
    </citation>
    <scope>NUCLEOTIDE SEQUENCE [LARGE SCALE GENOMIC DNA]</scope>
    <source>
        <strain evidence="1 2">AY-3R</strain>
    </source>
</reference>
<comment type="caution">
    <text evidence="1">The sequence shown here is derived from an EMBL/GenBank/DDBJ whole genome shotgun (WGS) entry which is preliminary data.</text>
</comment>
<organism evidence="1 2">
    <name type="scientific">Pelagerythrobacter rhizovicinus</name>
    <dbReference type="NCBI Taxonomy" id="2268576"/>
    <lineage>
        <taxon>Bacteria</taxon>
        <taxon>Pseudomonadati</taxon>
        <taxon>Pseudomonadota</taxon>
        <taxon>Alphaproteobacteria</taxon>
        <taxon>Sphingomonadales</taxon>
        <taxon>Erythrobacteraceae</taxon>
        <taxon>Pelagerythrobacter</taxon>
    </lineage>
</organism>
<proteinExistence type="predicted"/>
<keyword evidence="2" id="KW-1185">Reference proteome</keyword>
<dbReference type="Proteomes" id="UP000293623">
    <property type="component" value="Unassembled WGS sequence"/>
</dbReference>
<name>A0A4Q2KJ19_9SPHN</name>
<accession>A0A4Q2KJ19</accession>
<gene>
    <name evidence="1" type="ORF">ETX26_00005</name>
</gene>
<protein>
    <submittedName>
        <fullName evidence="1">Uncharacterized protein</fullName>
    </submittedName>
</protein>
<evidence type="ECO:0000313" key="2">
    <source>
        <dbReference type="Proteomes" id="UP000293623"/>
    </source>
</evidence>
<dbReference type="AlphaFoldDB" id="A0A4Q2KJ19"/>
<dbReference type="EMBL" id="SDPV01000001">
    <property type="protein sequence ID" value="RXZ65194.1"/>
    <property type="molecule type" value="Genomic_DNA"/>
</dbReference>
<evidence type="ECO:0000313" key="1">
    <source>
        <dbReference type="EMBL" id="RXZ65194.1"/>
    </source>
</evidence>